<proteinExistence type="predicted"/>
<keyword evidence="3" id="KW-1185">Reference proteome</keyword>
<accession>A0ABD3NPG7</accession>
<sequence>MNNDIIRSGSSPGPPNTTPQSASIKHDAKIPPQPHNTTNVTASVAKKRKINPNESSSISSSISEEGAIQLLLKKLESDGASHKMKLLARKILANERSPGESMTPASVRNAVAATANSRFHLHGDVDNASWIDCADGEEKKQHRNTALNDSRMLRAVLYATSKGNPKRAADAIQGFVRSDRNKSVSDKLAFCQDSSSGDNNNSKKASGYIVDSIKSCVEHHTKGAGRRTDIAETFIRNVADACIFGQVKNNEKKLASDDAISKLTGLSKNVISQSHTRVDEMLRTNSTVPKFSRKERKSKIVNKAWKYILDFINDDLYTRVDDTKQELLISITDPRTTDASIQLHRRIWRVANSKKRQHALFLESGHYRAFQQENEGRTVGLTLFRKILKEFKKVVRDPGPGSCVDEEVSVSWME</sequence>
<reference evidence="2 3" key="1">
    <citation type="submission" date="2024-10" db="EMBL/GenBank/DDBJ databases">
        <title>Updated reference genomes for cyclostephanoid diatoms.</title>
        <authorList>
            <person name="Roberts W.R."/>
            <person name="Alverson A.J."/>
        </authorList>
    </citation>
    <scope>NUCLEOTIDE SEQUENCE [LARGE SCALE GENOMIC DNA]</scope>
    <source>
        <strain evidence="2 3">AJA010-31</strain>
    </source>
</reference>
<gene>
    <name evidence="2" type="ORF">ACHAWO_010217</name>
</gene>
<evidence type="ECO:0000256" key="1">
    <source>
        <dbReference type="SAM" id="MobiDB-lite"/>
    </source>
</evidence>
<dbReference type="Proteomes" id="UP001530400">
    <property type="component" value="Unassembled WGS sequence"/>
</dbReference>
<organism evidence="2 3">
    <name type="scientific">Cyclotella atomus</name>
    <dbReference type="NCBI Taxonomy" id="382360"/>
    <lineage>
        <taxon>Eukaryota</taxon>
        <taxon>Sar</taxon>
        <taxon>Stramenopiles</taxon>
        <taxon>Ochrophyta</taxon>
        <taxon>Bacillariophyta</taxon>
        <taxon>Coscinodiscophyceae</taxon>
        <taxon>Thalassiosirophycidae</taxon>
        <taxon>Stephanodiscales</taxon>
        <taxon>Stephanodiscaceae</taxon>
        <taxon>Cyclotella</taxon>
    </lineage>
</organism>
<evidence type="ECO:0000313" key="2">
    <source>
        <dbReference type="EMBL" id="KAL3777466.1"/>
    </source>
</evidence>
<evidence type="ECO:0000313" key="3">
    <source>
        <dbReference type="Proteomes" id="UP001530400"/>
    </source>
</evidence>
<protein>
    <submittedName>
        <fullName evidence="2">Uncharacterized protein</fullName>
    </submittedName>
</protein>
<comment type="caution">
    <text evidence="2">The sequence shown here is derived from an EMBL/GenBank/DDBJ whole genome shotgun (WGS) entry which is preliminary data.</text>
</comment>
<dbReference type="EMBL" id="JALLPJ020001043">
    <property type="protein sequence ID" value="KAL3777466.1"/>
    <property type="molecule type" value="Genomic_DNA"/>
</dbReference>
<name>A0ABD3NPG7_9STRA</name>
<feature type="region of interest" description="Disordered" evidence="1">
    <location>
        <begin position="1"/>
        <end position="38"/>
    </location>
</feature>
<dbReference type="AlphaFoldDB" id="A0ABD3NPG7"/>